<accession>A0A1B2EYI3</accession>
<keyword evidence="2" id="KW-0614">Plasmid</keyword>
<name>A0A1B2EYI3_9HYPH</name>
<geneLocation type="plasmid" evidence="2">
    <name>unnamed4</name>
</geneLocation>
<reference evidence="2" key="1">
    <citation type="submission" date="2016-07" db="EMBL/GenBank/DDBJ databases">
        <title>Microvirga ossetica sp. nov. a new species of rhizobia isolated from root nodules of the legume species Vicia alpestris Steven originated from North Ossetia region in the Caucasus.</title>
        <authorList>
            <person name="Safronova V.I."/>
            <person name="Kuznetsova I.G."/>
            <person name="Sazanova A.L."/>
            <person name="Belimov A."/>
            <person name="Andronov E."/>
            <person name="Osledkin Y.S."/>
            <person name="Onishchuk O.P."/>
            <person name="Kurchak O.N."/>
            <person name="Shaposhnikov A.I."/>
            <person name="Willems A."/>
            <person name="Tikhonovich I.A."/>
        </authorList>
    </citation>
    <scope>NUCLEOTIDE SEQUENCE [LARGE SCALE GENOMIC DNA]</scope>
    <source>
        <strain evidence="2">V5/3M</strain>
        <plasmid evidence="2">unnamed4</plasmid>
    </source>
</reference>
<dbReference type="KEGG" id="moc:BB934_43005"/>
<proteinExistence type="predicted"/>
<organism evidence="2">
    <name type="scientific">Microvirga ossetica</name>
    <dbReference type="NCBI Taxonomy" id="1882682"/>
    <lineage>
        <taxon>Bacteria</taxon>
        <taxon>Pseudomonadati</taxon>
        <taxon>Pseudomonadota</taxon>
        <taxon>Alphaproteobacteria</taxon>
        <taxon>Hyphomicrobiales</taxon>
        <taxon>Methylobacteriaceae</taxon>
        <taxon>Microvirga</taxon>
    </lineage>
</organism>
<gene>
    <name evidence="2" type="ORF">BB934_43005</name>
</gene>
<feature type="region of interest" description="Disordered" evidence="1">
    <location>
        <begin position="1"/>
        <end position="27"/>
    </location>
</feature>
<sequence length="78" mass="8598">MHSCAGAQALKATRPPLRSTRNALPEEGIRVGKMRQIPQERQTRASVRELPLADNHACSIEQAGLMLLRAPVDSRKPD</sequence>
<evidence type="ECO:0000256" key="1">
    <source>
        <dbReference type="SAM" id="MobiDB-lite"/>
    </source>
</evidence>
<evidence type="ECO:0000313" key="2">
    <source>
        <dbReference type="EMBL" id="ANY84992.1"/>
    </source>
</evidence>
<dbReference type="EMBL" id="CP016620">
    <property type="protein sequence ID" value="ANY84992.1"/>
    <property type="molecule type" value="Genomic_DNA"/>
</dbReference>
<protein>
    <submittedName>
        <fullName evidence="2">Uncharacterized protein</fullName>
    </submittedName>
</protein>
<dbReference type="AlphaFoldDB" id="A0A1B2EYI3"/>